<feature type="DNA-binding region" description="H-T-H motif" evidence="6">
    <location>
        <begin position="28"/>
        <end position="47"/>
    </location>
</feature>
<evidence type="ECO:0000313" key="9">
    <source>
        <dbReference type="Proteomes" id="UP000237222"/>
    </source>
</evidence>
<dbReference type="SUPFAM" id="SSF46689">
    <property type="entry name" value="Homeodomain-like"/>
    <property type="match status" value="1"/>
</dbReference>
<organism evidence="8 9">
    <name type="scientific">Zhongshania marina</name>
    <dbReference type="NCBI Taxonomy" id="2304603"/>
    <lineage>
        <taxon>Bacteria</taxon>
        <taxon>Pseudomonadati</taxon>
        <taxon>Pseudomonadota</taxon>
        <taxon>Gammaproteobacteria</taxon>
        <taxon>Cellvibrionales</taxon>
        <taxon>Spongiibacteraceae</taxon>
        <taxon>Zhongshania</taxon>
    </lineage>
</organism>
<sequence length="194" mass="22123">MNKRPSRREEILQALATMLETQPGTRITTAKLAAEVGVSEAALYRHFPSKAKMFEGLIEFVEDAIFSRVNLILKEESQSIAQIGHILQLLLGFTERNPGITRIFNGDALAGENERLRNRVVQFYDRLETQLKTILREAELREGLRTVITVNSTANLLLSAAEGRIGQFVRSDFKRQPTEHWDEQWQQLSAAIFR</sequence>
<dbReference type="InterPro" id="IPR050624">
    <property type="entry name" value="HTH-type_Tx_Regulator"/>
</dbReference>
<dbReference type="PANTHER" id="PTHR43479:SF11">
    <property type="entry name" value="ACREF_ENVCD OPERON REPRESSOR-RELATED"/>
    <property type="match status" value="1"/>
</dbReference>
<evidence type="ECO:0000256" key="6">
    <source>
        <dbReference type="PROSITE-ProRule" id="PRU00335"/>
    </source>
</evidence>
<dbReference type="GO" id="GO:0051301">
    <property type="term" value="P:cell division"/>
    <property type="evidence" value="ECO:0007669"/>
    <property type="project" value="UniProtKB-KW"/>
</dbReference>
<comment type="subcellular location">
    <subcellularLocation>
        <location evidence="5">Cytoplasm</location>
        <location evidence="5">Nucleoid</location>
    </subcellularLocation>
</comment>
<dbReference type="Pfam" id="PF00440">
    <property type="entry name" value="TetR_N"/>
    <property type="match status" value="1"/>
</dbReference>
<comment type="caution">
    <text evidence="8">The sequence shown here is derived from an EMBL/GenBank/DDBJ whole genome shotgun (WGS) entry which is preliminary data.</text>
</comment>
<evidence type="ECO:0000256" key="1">
    <source>
        <dbReference type="ARBA" id="ARBA00022490"/>
    </source>
</evidence>
<dbReference type="Pfam" id="PF22276">
    <property type="entry name" value="SlmA-like_C"/>
    <property type="match status" value="1"/>
</dbReference>
<dbReference type="InterPro" id="IPR054580">
    <property type="entry name" value="SlmA-like_C"/>
</dbReference>
<reference evidence="8" key="1">
    <citation type="submission" date="2018-01" db="EMBL/GenBank/DDBJ databases">
        <authorList>
            <person name="Yu X.-D."/>
        </authorList>
    </citation>
    <scope>NUCLEOTIDE SEQUENCE</scope>
    <source>
        <strain evidence="8">ZX-21</strain>
    </source>
</reference>
<comment type="similarity">
    <text evidence="5">Belongs to the nucleoid occlusion factor SlmA family.</text>
</comment>
<dbReference type="GO" id="GO:0043565">
    <property type="term" value="F:sequence-specific DNA binding"/>
    <property type="evidence" value="ECO:0007669"/>
    <property type="project" value="UniProtKB-UniRule"/>
</dbReference>
<proteinExistence type="inferred from homology"/>
<evidence type="ECO:0000256" key="2">
    <source>
        <dbReference type="ARBA" id="ARBA00022618"/>
    </source>
</evidence>
<dbReference type="NCBIfam" id="NF007015">
    <property type="entry name" value="PRK09480.1"/>
    <property type="match status" value="1"/>
</dbReference>
<keyword evidence="3 5" id="KW-0238">DNA-binding</keyword>
<dbReference type="OrthoDB" id="9179041at2"/>
<keyword evidence="4 5" id="KW-0131">Cell cycle</keyword>
<feature type="domain" description="HTH tetR-type" evidence="7">
    <location>
        <begin position="5"/>
        <end position="65"/>
    </location>
</feature>
<dbReference type="InterPro" id="IPR009057">
    <property type="entry name" value="Homeodomain-like_sf"/>
</dbReference>
<dbReference type="PANTHER" id="PTHR43479">
    <property type="entry name" value="ACREF/ENVCD OPERON REPRESSOR-RELATED"/>
    <property type="match status" value="1"/>
</dbReference>
<evidence type="ECO:0000259" key="7">
    <source>
        <dbReference type="PROSITE" id="PS50977"/>
    </source>
</evidence>
<accession>A0A2S4HKT2</accession>
<evidence type="ECO:0000256" key="5">
    <source>
        <dbReference type="HAMAP-Rule" id="MF_01839"/>
    </source>
</evidence>
<dbReference type="Gene3D" id="1.10.357.10">
    <property type="entry name" value="Tetracycline Repressor, domain 2"/>
    <property type="match status" value="1"/>
</dbReference>
<evidence type="ECO:0000256" key="4">
    <source>
        <dbReference type="ARBA" id="ARBA00023306"/>
    </source>
</evidence>
<dbReference type="GO" id="GO:0043590">
    <property type="term" value="C:bacterial nucleoid"/>
    <property type="evidence" value="ECO:0007669"/>
    <property type="project" value="UniProtKB-UniRule"/>
</dbReference>
<evidence type="ECO:0000256" key="3">
    <source>
        <dbReference type="ARBA" id="ARBA00023125"/>
    </source>
</evidence>
<dbReference type="AlphaFoldDB" id="A0A2S4HKT2"/>
<dbReference type="GO" id="GO:0005737">
    <property type="term" value="C:cytoplasm"/>
    <property type="evidence" value="ECO:0007669"/>
    <property type="project" value="UniProtKB-UniRule"/>
</dbReference>
<dbReference type="HAMAP" id="MF_01839">
    <property type="entry name" value="NO_factor_SlmA"/>
    <property type="match status" value="1"/>
</dbReference>
<dbReference type="RefSeq" id="WP_103682602.1">
    <property type="nucleotide sequence ID" value="NZ_PQGG01000003.1"/>
</dbReference>
<dbReference type="PROSITE" id="PS50977">
    <property type="entry name" value="HTH_TETR_2"/>
    <property type="match status" value="1"/>
</dbReference>
<comment type="function">
    <text evidence="5">Required for nucleoid occlusion (NO) phenomenon, which prevents Z-ring formation and cell division over the nucleoid. Acts as a DNA-associated cell division inhibitor that binds simultaneously chromosomal DNA and FtsZ, and disrupts the assembly of FtsZ polymers. SlmA-DNA-binding sequences (SBS) are dispersed on non-Ter regions of the chromosome, preventing FtsZ polymerization at these regions.</text>
</comment>
<dbReference type="InterPro" id="IPR023769">
    <property type="entry name" value="NO_SlmA"/>
</dbReference>
<dbReference type="InterPro" id="IPR036271">
    <property type="entry name" value="Tet_transcr_reg_TetR-rel_C_sf"/>
</dbReference>
<name>A0A2S4HKT2_9GAMM</name>
<protein>
    <recommendedName>
        <fullName evidence="5">Nucleoid occlusion factor SlmA</fullName>
    </recommendedName>
</protein>
<dbReference type="EMBL" id="PQGG01000003">
    <property type="protein sequence ID" value="POP54559.1"/>
    <property type="molecule type" value="Genomic_DNA"/>
</dbReference>
<gene>
    <name evidence="5" type="primary">slmA</name>
    <name evidence="8" type="ORF">C0068_00825</name>
</gene>
<keyword evidence="2 5" id="KW-0132">Cell division</keyword>
<dbReference type="Proteomes" id="UP000237222">
    <property type="component" value="Unassembled WGS sequence"/>
</dbReference>
<dbReference type="InterPro" id="IPR001647">
    <property type="entry name" value="HTH_TetR"/>
</dbReference>
<comment type="subunit">
    <text evidence="5">Homodimer. Interacts with FtsZ.</text>
</comment>
<dbReference type="SUPFAM" id="SSF48498">
    <property type="entry name" value="Tetracyclin repressor-like, C-terminal domain"/>
    <property type="match status" value="1"/>
</dbReference>
<keyword evidence="1 5" id="KW-0963">Cytoplasm</keyword>
<dbReference type="GO" id="GO:0010974">
    <property type="term" value="P:negative regulation of division septum assembly"/>
    <property type="evidence" value="ECO:0007669"/>
    <property type="project" value="InterPro"/>
</dbReference>
<evidence type="ECO:0000313" key="8">
    <source>
        <dbReference type="EMBL" id="POP54559.1"/>
    </source>
</evidence>